<sequence length="369" mass="39455">MDDAAMAAPSTLCFVSRKWPPAMGGMETYAHELSKALERDMEVLRIVLPGHPDGSVPGPLELIRFGVAAAGRLLFAREPAEVTHVADMASWPLGLCARIRRPGARIVLSAHGTDVSYPARGGPKGRLYGAYLRLGARLLGRATVIANSSATAACASGYGFRDIRVVPLAAEGPETRPGPPSRRLLFSGRLIPLKGCAWFIREVLPHLPEDITLDVAGIASDAGEREALQSPRVRYLSRLERPALWQAYSDALCVVVPNVDTGNGTFEGFGLVATETAAAGGVVLAARHAGLQEAVAEGRTGLLLPPGDVGAWADAIREVADWSPEERKAFIRASQTHCAEHFTWDRVARDTREVYADPAAAGSEWQAAR</sequence>
<dbReference type="GO" id="GO:0016757">
    <property type="term" value="F:glycosyltransferase activity"/>
    <property type="evidence" value="ECO:0007669"/>
    <property type="project" value="UniProtKB-KW"/>
</dbReference>
<dbReference type="Proteomes" id="UP000326554">
    <property type="component" value="Unassembled WGS sequence"/>
</dbReference>
<gene>
    <name evidence="4" type="ORF">F3S47_03910</name>
</gene>
<dbReference type="Gene3D" id="3.40.50.2000">
    <property type="entry name" value="Glycogen Phosphorylase B"/>
    <property type="match status" value="2"/>
</dbReference>
<comment type="caution">
    <text evidence="4">The sequence shown here is derived from an EMBL/GenBank/DDBJ whole genome shotgun (WGS) entry which is preliminary data.</text>
</comment>
<keyword evidence="2 4" id="KW-0808">Transferase</keyword>
<evidence type="ECO:0000256" key="1">
    <source>
        <dbReference type="ARBA" id="ARBA00022676"/>
    </source>
</evidence>
<protein>
    <submittedName>
        <fullName evidence="4">Glycosyltransferase family 4 protein</fullName>
    </submittedName>
</protein>
<dbReference type="CDD" id="cd03801">
    <property type="entry name" value="GT4_PimA-like"/>
    <property type="match status" value="1"/>
</dbReference>
<evidence type="ECO:0000313" key="4">
    <source>
        <dbReference type="EMBL" id="KAA9010399.1"/>
    </source>
</evidence>
<keyword evidence="1" id="KW-0328">Glycosyltransferase</keyword>
<evidence type="ECO:0000313" key="5">
    <source>
        <dbReference type="Proteomes" id="UP000326554"/>
    </source>
</evidence>
<evidence type="ECO:0000259" key="3">
    <source>
        <dbReference type="Pfam" id="PF13439"/>
    </source>
</evidence>
<dbReference type="PANTHER" id="PTHR12526">
    <property type="entry name" value="GLYCOSYLTRANSFERASE"/>
    <property type="match status" value="1"/>
</dbReference>
<dbReference type="InterPro" id="IPR028098">
    <property type="entry name" value="Glyco_trans_4-like_N"/>
</dbReference>
<feature type="domain" description="Glycosyltransferase subfamily 4-like N-terminal" evidence="3">
    <location>
        <begin position="23"/>
        <end position="167"/>
    </location>
</feature>
<evidence type="ECO:0000256" key="2">
    <source>
        <dbReference type="ARBA" id="ARBA00022679"/>
    </source>
</evidence>
<dbReference type="Pfam" id="PF13439">
    <property type="entry name" value="Glyco_transf_4"/>
    <property type="match status" value="1"/>
</dbReference>
<dbReference type="SUPFAM" id="SSF53756">
    <property type="entry name" value="UDP-Glycosyltransferase/glycogen phosphorylase"/>
    <property type="match status" value="1"/>
</dbReference>
<dbReference type="AlphaFoldDB" id="A0A5J5GPY2"/>
<name>A0A5J5GPY2_9RHOB</name>
<dbReference type="Pfam" id="PF13692">
    <property type="entry name" value="Glyco_trans_1_4"/>
    <property type="match status" value="1"/>
</dbReference>
<keyword evidence="5" id="KW-1185">Reference proteome</keyword>
<dbReference type="PANTHER" id="PTHR12526:SF510">
    <property type="entry name" value="D-INOSITOL 3-PHOSPHATE GLYCOSYLTRANSFERASE"/>
    <property type="match status" value="1"/>
</dbReference>
<proteinExistence type="predicted"/>
<accession>A0A5J5GPY2</accession>
<dbReference type="RefSeq" id="WP_150443885.1">
    <property type="nucleotide sequence ID" value="NZ_VYQE01000001.1"/>
</dbReference>
<dbReference type="EMBL" id="VYQE01000001">
    <property type="protein sequence ID" value="KAA9010399.1"/>
    <property type="molecule type" value="Genomic_DNA"/>
</dbReference>
<reference evidence="4 5" key="1">
    <citation type="submission" date="2019-09" db="EMBL/GenBank/DDBJ databases">
        <authorList>
            <person name="Park J.-S."/>
            <person name="Choi H.-J."/>
        </authorList>
    </citation>
    <scope>NUCLEOTIDE SEQUENCE [LARGE SCALE GENOMIC DNA]</scope>
    <source>
        <strain evidence="4 5">176SS1-4</strain>
    </source>
</reference>
<organism evidence="4 5">
    <name type="scientific">Histidinibacterium aquaticum</name>
    <dbReference type="NCBI Taxonomy" id="2613962"/>
    <lineage>
        <taxon>Bacteria</taxon>
        <taxon>Pseudomonadati</taxon>
        <taxon>Pseudomonadota</taxon>
        <taxon>Alphaproteobacteria</taxon>
        <taxon>Rhodobacterales</taxon>
        <taxon>Paracoccaceae</taxon>
        <taxon>Histidinibacterium</taxon>
    </lineage>
</organism>